<keyword evidence="3" id="KW-0732">Signal</keyword>
<evidence type="ECO:0000256" key="4">
    <source>
        <dbReference type="ARBA" id="ARBA00022933"/>
    </source>
</evidence>
<dbReference type="GO" id="GO:0005576">
    <property type="term" value="C:extracellular region"/>
    <property type="evidence" value="ECO:0007669"/>
    <property type="project" value="UniProtKB-SubCell"/>
</dbReference>
<feature type="domain" description="Selenoprotein P N-terminal" evidence="6">
    <location>
        <begin position="27"/>
        <end position="181"/>
    </location>
</feature>
<dbReference type="InterPro" id="IPR037941">
    <property type="entry name" value="SeP"/>
</dbReference>
<accession>S4RZM2</accession>
<keyword evidence="5" id="KW-0325">Glycoprotein</keyword>
<proteinExistence type="predicted"/>
<reference evidence="7" key="2">
    <citation type="submission" date="2025-09" db="UniProtKB">
        <authorList>
            <consortium name="Ensembl"/>
        </authorList>
    </citation>
    <scope>IDENTIFICATION</scope>
</reference>
<evidence type="ECO:0000256" key="1">
    <source>
        <dbReference type="ARBA" id="ARBA00004613"/>
    </source>
</evidence>
<evidence type="ECO:0000256" key="3">
    <source>
        <dbReference type="ARBA" id="ARBA00022729"/>
    </source>
</evidence>
<dbReference type="PANTHER" id="PTHR10105:SF2">
    <property type="entry name" value="AGAP003297-PA"/>
    <property type="match status" value="1"/>
</dbReference>
<sequence>MLLLLAAGPAASQLMAAAAESEEAPEAKCKRPPVWSLGGGGAMPMRERLGSVVVLALLKRICYMFVMRVFAILKELRAHLWKEGLRGIHYLIVNDNSSASLARYEHLKAQVPPAIPVLQHAPNDTDVWSTLGGTKDDFFIYDRCGRLVAKVGLPLSILAFPYVDEAVRRAYFTLDVCGPCN</sequence>
<name>S4RZM2_PETMA</name>
<evidence type="ECO:0000256" key="5">
    <source>
        <dbReference type="ARBA" id="ARBA00023180"/>
    </source>
</evidence>
<dbReference type="HOGENOM" id="CLU_064314_1_1_1"/>
<protein>
    <recommendedName>
        <fullName evidence="6">Selenoprotein P N-terminal domain-containing protein</fullName>
    </recommendedName>
</protein>
<dbReference type="OMA" id="INGTAPM"/>
<dbReference type="Pfam" id="PF04592">
    <property type="entry name" value="SelP_N"/>
    <property type="match status" value="1"/>
</dbReference>
<reference evidence="7" key="1">
    <citation type="submission" date="2025-08" db="UniProtKB">
        <authorList>
            <consortium name="Ensembl"/>
        </authorList>
    </citation>
    <scope>IDENTIFICATION</scope>
</reference>
<evidence type="ECO:0000259" key="6">
    <source>
        <dbReference type="Pfam" id="PF04592"/>
    </source>
</evidence>
<keyword evidence="2" id="KW-0964">Secreted</keyword>
<keyword evidence="4" id="KW-0712">Selenocysteine</keyword>
<comment type="subcellular location">
    <subcellularLocation>
        <location evidence="1">Secreted</location>
    </subcellularLocation>
</comment>
<dbReference type="GO" id="GO:0008430">
    <property type="term" value="F:selenium binding"/>
    <property type="evidence" value="ECO:0007669"/>
    <property type="project" value="InterPro"/>
</dbReference>
<dbReference type="InterPro" id="IPR007671">
    <property type="entry name" value="Selenoprotein-P_N"/>
</dbReference>
<dbReference type="AlphaFoldDB" id="S4RZM2"/>
<evidence type="ECO:0000313" key="7">
    <source>
        <dbReference type="Ensembl" id="ENSPMAP00000010663.1"/>
    </source>
</evidence>
<dbReference type="Ensembl" id="ENSPMAT00000010709.1">
    <property type="protein sequence ID" value="ENSPMAP00000010663.1"/>
    <property type="gene ID" value="ENSPMAG00000009699.1"/>
</dbReference>
<dbReference type="STRING" id="7757.ENSPMAP00000010663"/>
<dbReference type="PANTHER" id="PTHR10105">
    <property type="entry name" value="SELENOPROTEIN P"/>
    <property type="match status" value="1"/>
</dbReference>
<organism evidence="7">
    <name type="scientific">Petromyzon marinus</name>
    <name type="common">Sea lamprey</name>
    <dbReference type="NCBI Taxonomy" id="7757"/>
    <lineage>
        <taxon>Eukaryota</taxon>
        <taxon>Metazoa</taxon>
        <taxon>Chordata</taxon>
        <taxon>Craniata</taxon>
        <taxon>Vertebrata</taxon>
        <taxon>Cyclostomata</taxon>
        <taxon>Hyperoartia</taxon>
        <taxon>Petromyzontiformes</taxon>
        <taxon>Petromyzontidae</taxon>
        <taxon>Petromyzon</taxon>
    </lineage>
</organism>
<dbReference type="GeneTree" id="ENSGT00510000049326"/>
<dbReference type="GO" id="GO:0001887">
    <property type="term" value="P:selenium compound metabolic process"/>
    <property type="evidence" value="ECO:0007669"/>
    <property type="project" value="TreeGrafter"/>
</dbReference>
<evidence type="ECO:0000256" key="2">
    <source>
        <dbReference type="ARBA" id="ARBA00022525"/>
    </source>
</evidence>